<evidence type="ECO:0000313" key="2">
    <source>
        <dbReference type="EMBL" id="AGF74998.1"/>
    </source>
</evidence>
<name>M1NUS2_BARAA</name>
<dbReference type="AlphaFoldDB" id="M1NUS2"/>
<evidence type="ECO:0000256" key="1">
    <source>
        <dbReference type="SAM" id="MobiDB-lite"/>
    </source>
</evidence>
<dbReference type="OrthoDB" id="7925421at2"/>
<feature type="compositionally biased region" description="Basic and acidic residues" evidence="1">
    <location>
        <begin position="8"/>
        <end position="20"/>
    </location>
</feature>
<dbReference type="PATRIC" id="fig|1094489.3.peg.1384"/>
<sequence length="111" mass="12432">MANNKTAENGRNDRTTAEKDLQKQLEQLRGEIAGITSTLTDLGSSKLNEAKHKAEKFYTSAKENSEEIVSQAKEKLDEFESYMNHCVRKNPGKSVLFAASIGFILAQLLRR</sequence>
<keyword evidence="3" id="KW-1185">Reference proteome</keyword>
<dbReference type="STRING" id="1094489.BAnh1_11300"/>
<dbReference type="RefSeq" id="WP_015398501.1">
    <property type="nucleotide sequence ID" value="NC_020300.1"/>
</dbReference>
<reference evidence="2 3" key="1">
    <citation type="journal article" date="2013" name="PLoS Genet.">
        <title>A gene transfer agent and a dynamic repertoire of secretion systems hold the keys to the explosive radiation of the emerging pathogen Bartonella.</title>
        <authorList>
            <person name="Guy L."/>
            <person name="Nystedt B."/>
            <person name="Toft C."/>
            <person name="Zaremba-Niedzwiedzka K."/>
            <person name="Berglund E.C."/>
            <person name="Granberg F."/>
            <person name="Naslund K."/>
            <person name="Eriksson A.S."/>
            <person name="Andersson S.G."/>
        </authorList>
    </citation>
    <scope>NUCLEOTIDE SEQUENCE [LARGE SCALE GENOMIC DNA]</scope>
    <source>
        <strain evidence="2 3">Aust/NH1</strain>
    </source>
</reference>
<organism evidence="2 3">
    <name type="scientific">Bartonella australis (strain Aust/NH1)</name>
    <dbReference type="NCBI Taxonomy" id="1094489"/>
    <lineage>
        <taxon>Bacteria</taxon>
        <taxon>Pseudomonadati</taxon>
        <taxon>Pseudomonadota</taxon>
        <taxon>Alphaproteobacteria</taxon>
        <taxon>Hyphomicrobiales</taxon>
        <taxon>Bartonellaceae</taxon>
        <taxon>Bartonella</taxon>
    </lineage>
</organism>
<dbReference type="KEGG" id="baus:BAnh1_11300"/>
<dbReference type="Proteomes" id="UP000011729">
    <property type="component" value="Chromosome"/>
</dbReference>
<dbReference type="HOGENOM" id="CLU_132623_2_3_5"/>
<gene>
    <name evidence="2" type="ordered locus">BAnh1_11300</name>
</gene>
<proteinExistence type="predicted"/>
<dbReference type="EMBL" id="CP003123">
    <property type="protein sequence ID" value="AGF74998.1"/>
    <property type="molecule type" value="Genomic_DNA"/>
</dbReference>
<accession>M1NUS2</accession>
<protein>
    <recommendedName>
        <fullName evidence="4">DUF883 domain-containing protein</fullName>
    </recommendedName>
</protein>
<evidence type="ECO:0008006" key="4">
    <source>
        <dbReference type="Google" id="ProtNLM"/>
    </source>
</evidence>
<evidence type="ECO:0000313" key="3">
    <source>
        <dbReference type="Proteomes" id="UP000011729"/>
    </source>
</evidence>
<dbReference type="eggNOG" id="COG4575">
    <property type="taxonomic scope" value="Bacteria"/>
</dbReference>
<feature type="region of interest" description="Disordered" evidence="1">
    <location>
        <begin position="1"/>
        <end position="20"/>
    </location>
</feature>